<evidence type="ECO:0000256" key="3">
    <source>
        <dbReference type="ARBA" id="ARBA00004216"/>
    </source>
</evidence>
<feature type="domain" description="RING-type" evidence="12">
    <location>
        <begin position="371"/>
        <end position="410"/>
    </location>
</feature>
<dbReference type="Pfam" id="PF13414">
    <property type="entry name" value="TPR_11"/>
    <property type="match status" value="1"/>
</dbReference>
<dbReference type="SUPFAM" id="SSF57850">
    <property type="entry name" value="RING/U-box"/>
    <property type="match status" value="1"/>
</dbReference>
<keyword evidence="9" id="KW-0802">TPR repeat</keyword>
<name>A0ABD1Y5Y4_9MARC</name>
<dbReference type="SMART" id="SM00028">
    <property type="entry name" value="TPR"/>
    <property type="match status" value="3"/>
</dbReference>
<evidence type="ECO:0000256" key="9">
    <source>
        <dbReference type="PROSITE-ProRule" id="PRU00339"/>
    </source>
</evidence>
<evidence type="ECO:0000256" key="11">
    <source>
        <dbReference type="SAM" id="MobiDB-lite"/>
    </source>
</evidence>
<feature type="region of interest" description="Disordered" evidence="11">
    <location>
        <begin position="1"/>
        <end position="21"/>
    </location>
</feature>
<evidence type="ECO:0000256" key="8">
    <source>
        <dbReference type="PROSITE-ProRule" id="PRU00259"/>
    </source>
</evidence>
<dbReference type="GO" id="GO:0005737">
    <property type="term" value="C:cytoplasm"/>
    <property type="evidence" value="ECO:0007669"/>
    <property type="project" value="UniProtKB-ARBA"/>
</dbReference>
<evidence type="ECO:0000256" key="1">
    <source>
        <dbReference type="ARBA" id="ARBA00000900"/>
    </source>
</evidence>
<dbReference type="InterPro" id="IPR016024">
    <property type="entry name" value="ARM-type_fold"/>
</dbReference>
<dbReference type="EC" id="2.3.2.27" evidence="5"/>
<evidence type="ECO:0000256" key="6">
    <source>
        <dbReference type="ARBA" id="ARBA00020768"/>
    </source>
</evidence>
<dbReference type="PANTHER" id="PTHR45862">
    <property type="entry name" value="PROTEIN SGT1 HOMOLOG"/>
    <property type="match status" value="1"/>
</dbReference>
<feature type="domain" description="U-box" evidence="14">
    <location>
        <begin position="364"/>
        <end position="439"/>
    </location>
</feature>
<comment type="caution">
    <text evidence="15">The sequence shown here is derived from an EMBL/GenBank/DDBJ whole genome shotgun (WGS) entry which is preliminary data.</text>
</comment>
<dbReference type="GO" id="GO:0061630">
    <property type="term" value="F:ubiquitin protein ligase activity"/>
    <property type="evidence" value="ECO:0007669"/>
    <property type="project" value="UniProtKB-EC"/>
</dbReference>
<dbReference type="Gene3D" id="1.25.40.10">
    <property type="entry name" value="Tetratricopeptide repeat domain"/>
    <property type="match status" value="1"/>
</dbReference>
<proteinExistence type="predicted"/>
<dbReference type="Gene3D" id="3.30.40.10">
    <property type="entry name" value="Zinc/RING finger domain, C3HC4 (zinc finger)"/>
    <property type="match status" value="1"/>
</dbReference>
<dbReference type="Gene3D" id="1.25.10.10">
    <property type="entry name" value="Leucine-rich Repeat Variant"/>
    <property type="match status" value="1"/>
</dbReference>
<feature type="repeat" description="ARM" evidence="8">
    <location>
        <begin position="525"/>
        <end position="553"/>
    </location>
</feature>
<organism evidence="15 16">
    <name type="scientific">Riccia fluitans</name>
    <dbReference type="NCBI Taxonomy" id="41844"/>
    <lineage>
        <taxon>Eukaryota</taxon>
        <taxon>Viridiplantae</taxon>
        <taxon>Streptophyta</taxon>
        <taxon>Embryophyta</taxon>
        <taxon>Marchantiophyta</taxon>
        <taxon>Marchantiopsida</taxon>
        <taxon>Marchantiidae</taxon>
        <taxon>Marchantiales</taxon>
        <taxon>Ricciaceae</taxon>
        <taxon>Riccia</taxon>
    </lineage>
</organism>
<dbReference type="PROSITE" id="PS50005">
    <property type="entry name" value="TPR"/>
    <property type="match status" value="2"/>
</dbReference>
<dbReference type="Proteomes" id="UP001605036">
    <property type="component" value="Unassembled WGS sequence"/>
</dbReference>
<dbReference type="SUPFAM" id="SSF48452">
    <property type="entry name" value="TPR-like"/>
    <property type="match status" value="1"/>
</dbReference>
<dbReference type="EMBL" id="JBHFFA010000006">
    <property type="protein sequence ID" value="KAL2622120.1"/>
    <property type="molecule type" value="Genomic_DNA"/>
</dbReference>
<dbReference type="GO" id="GO:0008270">
    <property type="term" value="F:zinc ion binding"/>
    <property type="evidence" value="ECO:0007669"/>
    <property type="project" value="UniProtKB-KW"/>
</dbReference>
<dbReference type="PROSITE" id="PS50176">
    <property type="entry name" value="ARM_REPEAT"/>
    <property type="match status" value="1"/>
</dbReference>
<evidence type="ECO:0000259" key="13">
    <source>
        <dbReference type="PROSITE" id="PS51048"/>
    </source>
</evidence>
<keyword evidence="10" id="KW-0175">Coiled coil</keyword>
<evidence type="ECO:0000259" key="14">
    <source>
        <dbReference type="PROSITE" id="PS51698"/>
    </source>
</evidence>
<evidence type="ECO:0000256" key="7">
    <source>
        <dbReference type="PROSITE-ProRule" id="PRU00175"/>
    </source>
</evidence>
<dbReference type="InterPro" id="IPR011990">
    <property type="entry name" value="TPR-like_helical_dom_sf"/>
</dbReference>
<comment type="pathway">
    <text evidence="4">Protein modification; protein ubiquitination.</text>
</comment>
<feature type="repeat" description="TPR" evidence="9">
    <location>
        <begin position="856"/>
        <end position="889"/>
    </location>
</feature>
<dbReference type="InterPro" id="IPR000225">
    <property type="entry name" value="Armadillo"/>
</dbReference>
<feature type="region of interest" description="Disordered" evidence="11">
    <location>
        <begin position="1648"/>
        <end position="1670"/>
    </location>
</feature>
<evidence type="ECO:0000256" key="4">
    <source>
        <dbReference type="ARBA" id="ARBA00004906"/>
    </source>
</evidence>
<reference evidence="15 16" key="1">
    <citation type="submission" date="2024-09" db="EMBL/GenBank/DDBJ databases">
        <title>Chromosome-scale assembly of Riccia fluitans.</title>
        <authorList>
            <person name="Paukszto L."/>
            <person name="Sawicki J."/>
            <person name="Karawczyk K."/>
            <person name="Piernik-Szablinska J."/>
            <person name="Szczecinska M."/>
            <person name="Mazdziarz M."/>
        </authorList>
    </citation>
    <scope>NUCLEOTIDE SEQUENCE [LARGE SCALE GENOMIC DNA]</scope>
    <source>
        <strain evidence="15">Rf_01</strain>
        <tissue evidence="15">Aerial parts of the thallus</tissue>
    </source>
</reference>
<evidence type="ECO:0000256" key="10">
    <source>
        <dbReference type="SAM" id="Coils"/>
    </source>
</evidence>
<feature type="repeat" description="TPR" evidence="9">
    <location>
        <begin position="788"/>
        <end position="821"/>
    </location>
</feature>
<evidence type="ECO:0000259" key="12">
    <source>
        <dbReference type="PROSITE" id="PS50089"/>
    </source>
</evidence>
<dbReference type="PROSITE" id="PS50089">
    <property type="entry name" value="ZF_RING_2"/>
    <property type="match status" value="1"/>
</dbReference>
<dbReference type="PROSITE" id="PS51048">
    <property type="entry name" value="SGS"/>
    <property type="match status" value="1"/>
</dbReference>
<dbReference type="InterPro" id="IPR036537">
    <property type="entry name" value="Adaptor_Cbl_N_dom_sf"/>
</dbReference>
<evidence type="ECO:0000313" key="15">
    <source>
        <dbReference type="EMBL" id="KAL2622120.1"/>
    </source>
</evidence>
<dbReference type="InterPro" id="IPR007699">
    <property type="entry name" value="SGS_dom"/>
</dbReference>
<dbReference type="InterPro" id="IPR003613">
    <property type="entry name" value="Ubox_domain"/>
</dbReference>
<feature type="coiled-coil region" evidence="10">
    <location>
        <begin position="1462"/>
        <end position="1489"/>
    </location>
</feature>
<evidence type="ECO:0000256" key="2">
    <source>
        <dbReference type="ARBA" id="ARBA00004161"/>
    </source>
</evidence>
<dbReference type="InterPro" id="IPR044563">
    <property type="entry name" value="Sgt1-like"/>
</dbReference>
<dbReference type="Pfam" id="PF05002">
    <property type="entry name" value="SGS"/>
    <property type="match status" value="1"/>
</dbReference>
<accession>A0ABD1Y5Y4</accession>
<comment type="subcellular location">
    <subcellularLocation>
        <location evidence="2">Cytoplasm</location>
        <location evidence="2">Myofibril</location>
        <location evidence="2">Sarcomere</location>
        <location evidence="2">A band</location>
    </subcellularLocation>
    <subcellularLocation>
        <location evidence="3">Cytoplasm</location>
        <location evidence="3">Myofibril</location>
        <location evidence="3">Sarcomere</location>
        <location evidence="3">Z line</location>
    </subcellularLocation>
</comment>
<dbReference type="InterPro" id="IPR019734">
    <property type="entry name" value="TPR_rpt"/>
</dbReference>
<dbReference type="SMART" id="SM00185">
    <property type="entry name" value="ARM"/>
    <property type="match status" value="2"/>
</dbReference>
<feature type="compositionally biased region" description="Basic and acidic residues" evidence="11">
    <location>
        <begin position="1"/>
        <end position="13"/>
    </location>
</feature>
<protein>
    <recommendedName>
        <fullName evidence="6">Protein unc-45 homolog B</fullName>
        <ecNumber evidence="5">2.3.2.27</ecNumber>
    </recommendedName>
</protein>
<gene>
    <name evidence="15" type="ORF">R1flu_002325</name>
</gene>
<dbReference type="Gene3D" id="1.20.930.20">
    <property type="entry name" value="Adaptor protein Cbl, N-terminal domain"/>
    <property type="match status" value="1"/>
</dbReference>
<dbReference type="PROSITE" id="PS51698">
    <property type="entry name" value="U_BOX"/>
    <property type="match status" value="1"/>
</dbReference>
<comment type="catalytic activity">
    <reaction evidence="1">
        <text>S-ubiquitinyl-[E2 ubiquitin-conjugating enzyme]-L-cysteine + [acceptor protein]-L-lysine = [E2 ubiquitin-conjugating enzyme]-L-cysteine + N(6)-ubiquitinyl-[acceptor protein]-L-lysine.</text>
        <dbReference type="EC" id="2.3.2.27"/>
    </reaction>
</comment>
<dbReference type="InterPro" id="IPR011989">
    <property type="entry name" value="ARM-like"/>
</dbReference>
<keyword evidence="7" id="KW-0863">Zinc-finger</keyword>
<dbReference type="SUPFAM" id="SSF48371">
    <property type="entry name" value="ARM repeat"/>
    <property type="match status" value="1"/>
</dbReference>
<dbReference type="InterPro" id="IPR001841">
    <property type="entry name" value="Znf_RING"/>
</dbReference>
<keyword evidence="7" id="KW-0862">Zinc</keyword>
<sequence length="1731" mass="193813">MVMNRGHHDHDRIPGGFPNQQQQSKEEFLQQLWRIDSQIGTSQPHLNECIWGGYIRNLGKRGWTLAKHVNCIASSCYKTSSASVDNTDKLVFDCSLAMEEGISERPSVQDLLQIIGGLNVLSKDVTVFRSECELLVSSLGVLETFLSEIESSETRILEMIRSTLDGLKSALERATRALKNVRLQSKFKRLFLKKQLAGDLSSSTADILRWINKLPWGQFKTSLWREEDIGQLRLDVQRLETRIQRLKDPSPSHTTQDDDDEDGLAAELKEVIRAYEEAPKSTEGDTVLGSLLECLAKRLDSNVSTVIREWQEVRDEALLLRQEMQMTGEKKREMEQDFLAQITVYLDNCINIQSEAAAPTFPVDPPDDFCCGICHDIMEDPVVCPSEQSFCRACITEWFRINAGNETCPVTMMKVPPNLFGVFALRNLIRRWQTTVTEQHPEDIEEPVGISTGMSESVEQAVNEGRTLSLSGPGSRSTGSTTPSAGLLISSLDSASSSAEIRGILRRLSSIAQQSSGKWEIYSAKGIPIIARLLRSEDSDVVEKAADVLENITFQRTGDNSDPLPDVDRKELLTCVCDNALDSLIDGMHMGNSNTRLAAARTVICLLANDGTREAVRRRDGVVKGLLWLADISSGVVRESKGFSLCITGLGLLADEEALCRAFSHTDQALTAALVRLAVGPTASPKLVQETLEALRYVVEMLSPRVVGTLLDKNSLTCLVHMLRWPKSPSERSPRSYPQPKVLTEVSKNELLIILDLLSKGEEGTAHFESFKQLLVECDSILDRGRMAEELEQQALKAYLDDDYEEAVHLYKKAIALDPSNPQLYCGRAAVLIKQESYMDAVADAKEAIKLNPSLSKAHFRKGEACYHLEEYPTAKAAFEAGLKVDPKNSKIQTWITKCDDRLRGKMTTGWETEPSAKYPSSAKKGARDWNRLEAEIKKKDRDEKLEGDAALKKLFQDIYSNADEDTRRAMNKSFVESNGTVLSTNRKEVGSKEVEKSPPKGMELKKWEHNSIEDESQWQGALTKLEEAESGKEESLHGTSLITVCGQILHGQQRYECTFHPSKADTLTSIPTATTTRSCGFASSSVQYANTGDTMEMKQVSLRPDVIALGFHQFEGGFDSKKILAMKIESEMDDTVELSFFHMEGMAAIFGIGIPFSVVRLTKMGGVEIEEVGEQIWRQSWTDSSVQSGDMVIFEDQSSNPVRQPSPVPVDLTEQQAAEKFGIAVEGMSYFQPTNDSEKYPSTAHELIPPHEWMKSLFDLLRENHMVCAEGWKETNVEVTETDVEPTDVVGGTVGSGFGSTDTGGSAGQKPLLLDVLNMASGDSIENQPRLADSDNLKEEKLEVKQLTVVIRWRMDSLKFYCCCDRGNELQLRERDSRCAELFDPVSQNVLTGSPNLSDCEVVPVVKVEFLCGSGPMDEYEDGEKRFITTLSGSFHNKPHSADQHTNLLHQFGWFHDNLSLSFKCKRRNAVEQEVKDLEDEVLTAHERRTDGGAYGEEASGSLTSTIGGQLSLSGGMPSTLTARANLYHTRQRVVGNKTTQSSSTQAWFSCLKESNFSIHRESSRSELCYVAKIFPPLAAYDMTRPRDWFTATRNGMMETIRIDIKGVWLVLDDDGDSNEHMFCPYEFLCRRYLFLRRSESSVKQTKDRNRSLFSRQQQESSRRPDAADVGHATTGLTLLKEEKIQQKLGRNFLLNHSFSHLRRFRRPEVYKWSIKDQNEAPHEIRKIMY</sequence>
<dbReference type="Pfam" id="PF04564">
    <property type="entry name" value="U-box"/>
    <property type="match status" value="1"/>
</dbReference>
<keyword evidence="16" id="KW-1185">Reference proteome</keyword>
<dbReference type="SMART" id="SM00504">
    <property type="entry name" value="Ubox"/>
    <property type="match status" value="1"/>
</dbReference>
<dbReference type="Pfam" id="PF00514">
    <property type="entry name" value="Arm"/>
    <property type="match status" value="1"/>
</dbReference>
<evidence type="ECO:0000256" key="5">
    <source>
        <dbReference type="ARBA" id="ARBA00012483"/>
    </source>
</evidence>
<keyword evidence="7" id="KW-0479">Metal-binding</keyword>
<feature type="coiled-coil region" evidence="10">
    <location>
        <begin position="157"/>
        <end position="184"/>
    </location>
</feature>
<dbReference type="InterPro" id="IPR013083">
    <property type="entry name" value="Znf_RING/FYVE/PHD"/>
</dbReference>
<feature type="domain" description="SGS" evidence="13">
    <location>
        <begin position="918"/>
        <end position="1010"/>
    </location>
</feature>
<evidence type="ECO:0000313" key="16">
    <source>
        <dbReference type="Proteomes" id="UP001605036"/>
    </source>
</evidence>